<protein>
    <submittedName>
        <fullName evidence="1">Uncharacterized protein</fullName>
    </submittedName>
</protein>
<reference evidence="1" key="1">
    <citation type="submission" date="2020-07" db="EMBL/GenBank/DDBJ databases">
        <authorList>
            <person name="Ferguson B K."/>
        </authorList>
    </citation>
    <scope>NUCLEOTIDE SEQUENCE</scope>
    <source>
        <strain evidence="1">L06</strain>
    </source>
</reference>
<dbReference type="EMBL" id="CADCXW020000001">
    <property type="protein sequence ID" value="CAD1529471.1"/>
    <property type="molecule type" value="Genomic_DNA"/>
</dbReference>
<gene>
    <name evidence="1" type="ORF">BBRV_LOCUS4217</name>
</gene>
<evidence type="ECO:0000313" key="1">
    <source>
        <dbReference type="EMBL" id="CAD1529471.1"/>
    </source>
</evidence>
<accession>A0A6V7HQI9</accession>
<organism evidence="1">
    <name type="scientific">Bracon brevicornis</name>
    <dbReference type="NCBI Taxonomy" id="1563983"/>
    <lineage>
        <taxon>Eukaryota</taxon>
        <taxon>Metazoa</taxon>
        <taxon>Ecdysozoa</taxon>
        <taxon>Arthropoda</taxon>
        <taxon>Hexapoda</taxon>
        <taxon>Insecta</taxon>
        <taxon>Pterygota</taxon>
        <taxon>Neoptera</taxon>
        <taxon>Endopterygota</taxon>
        <taxon>Hymenoptera</taxon>
        <taxon>Apocrita</taxon>
        <taxon>Ichneumonoidea</taxon>
        <taxon>Braconidae</taxon>
        <taxon>Braconinae</taxon>
        <taxon>Bracon</taxon>
    </lineage>
</organism>
<proteinExistence type="predicted"/>
<name>A0A6V7HQI9_9HYME</name>
<dbReference type="AlphaFoldDB" id="A0A6V7HQI9"/>
<sequence length="145" mass="16514">MSSLARRRQTNSLFGSKRWWAPACWATRSHQEAYLRKLYGRKNTEGNFNAGLDINEWPAPGNSVYDPPVDAGHYLDNFLKNRKIDDAGRPALPSPSPTEKCVEYLAGAVVNNVDISDDEKRIRPRPIEITEHNLDSILQSNYRDE</sequence>